<evidence type="ECO:0000313" key="2">
    <source>
        <dbReference type="Proteomes" id="UP000499080"/>
    </source>
</evidence>
<name>A0A4Y2CUN7_ARAVE</name>
<protein>
    <submittedName>
        <fullName evidence="1">Uncharacterized protein</fullName>
    </submittedName>
</protein>
<reference evidence="1 2" key="1">
    <citation type="journal article" date="2019" name="Sci. Rep.">
        <title>Orb-weaving spider Araneus ventricosus genome elucidates the spidroin gene catalogue.</title>
        <authorList>
            <person name="Kono N."/>
            <person name="Nakamura H."/>
            <person name="Ohtoshi R."/>
            <person name="Moran D.A.P."/>
            <person name="Shinohara A."/>
            <person name="Yoshida Y."/>
            <person name="Fujiwara M."/>
            <person name="Mori M."/>
            <person name="Tomita M."/>
            <person name="Arakawa K."/>
        </authorList>
    </citation>
    <scope>NUCLEOTIDE SEQUENCE [LARGE SCALE GENOMIC DNA]</scope>
</reference>
<comment type="caution">
    <text evidence="1">The sequence shown here is derived from an EMBL/GenBank/DDBJ whole genome shotgun (WGS) entry which is preliminary data.</text>
</comment>
<proteinExistence type="predicted"/>
<sequence>MSPELLSSNVMVKSRLEEEALHPSCTVPTVQASGGKVIIWRVFLLSWTWNNNTRAHRVRIVDNWFQEHEGSFIHMNLPPQNPDINLNGRENLLDIFQMGLMNKTNLPLSIEDLGDKLVLLWPNIFLQALH</sequence>
<keyword evidence="2" id="KW-1185">Reference proteome</keyword>
<organism evidence="1 2">
    <name type="scientific">Araneus ventricosus</name>
    <name type="common">Orbweaver spider</name>
    <name type="synonym">Epeira ventricosa</name>
    <dbReference type="NCBI Taxonomy" id="182803"/>
    <lineage>
        <taxon>Eukaryota</taxon>
        <taxon>Metazoa</taxon>
        <taxon>Ecdysozoa</taxon>
        <taxon>Arthropoda</taxon>
        <taxon>Chelicerata</taxon>
        <taxon>Arachnida</taxon>
        <taxon>Araneae</taxon>
        <taxon>Araneomorphae</taxon>
        <taxon>Entelegynae</taxon>
        <taxon>Araneoidea</taxon>
        <taxon>Araneidae</taxon>
        <taxon>Araneus</taxon>
    </lineage>
</organism>
<accession>A0A4Y2CUN7</accession>
<dbReference type="AlphaFoldDB" id="A0A4Y2CUN7"/>
<dbReference type="Proteomes" id="UP000499080">
    <property type="component" value="Unassembled WGS sequence"/>
</dbReference>
<dbReference type="EMBL" id="BGPR01000244">
    <property type="protein sequence ID" value="GBM07574.1"/>
    <property type="molecule type" value="Genomic_DNA"/>
</dbReference>
<dbReference type="OrthoDB" id="4843387at2759"/>
<evidence type="ECO:0000313" key="1">
    <source>
        <dbReference type="EMBL" id="GBM07574.1"/>
    </source>
</evidence>
<gene>
    <name evidence="1" type="ORF">AVEN_230014_1</name>
</gene>